<evidence type="ECO:0000256" key="5">
    <source>
        <dbReference type="ARBA" id="ARBA00010617"/>
    </source>
</evidence>
<keyword evidence="10 15" id="KW-0560">Oxidoreductase</keyword>
<evidence type="ECO:0000256" key="12">
    <source>
        <dbReference type="ARBA" id="ARBA00023033"/>
    </source>
</evidence>
<dbReference type="OrthoDB" id="2789670at2759"/>
<evidence type="ECO:0000256" key="14">
    <source>
        <dbReference type="PIRSR" id="PIRSR602401-1"/>
    </source>
</evidence>
<evidence type="ECO:0000256" key="8">
    <source>
        <dbReference type="ARBA" id="ARBA00022824"/>
    </source>
</evidence>
<evidence type="ECO:0000256" key="4">
    <source>
        <dbReference type="ARBA" id="ARBA00004406"/>
    </source>
</evidence>
<keyword evidence="11 14" id="KW-0408">Iron</keyword>
<evidence type="ECO:0000313" key="17">
    <source>
        <dbReference type="Proteomes" id="UP000092461"/>
    </source>
</evidence>
<dbReference type="AlphaFoldDB" id="A0A1B0CWX3"/>
<protein>
    <recommendedName>
        <fullName evidence="18">Cytochrome</fullName>
    </recommendedName>
</protein>
<dbReference type="CDD" id="cd11056">
    <property type="entry name" value="CYP6-like"/>
    <property type="match status" value="1"/>
</dbReference>
<dbReference type="GeneID" id="129787720"/>
<evidence type="ECO:0000256" key="2">
    <source>
        <dbReference type="ARBA" id="ARBA00003690"/>
    </source>
</evidence>
<dbReference type="GO" id="GO:0005506">
    <property type="term" value="F:iron ion binding"/>
    <property type="evidence" value="ECO:0007669"/>
    <property type="project" value="InterPro"/>
</dbReference>
<evidence type="ECO:0000256" key="13">
    <source>
        <dbReference type="ARBA" id="ARBA00023136"/>
    </source>
</evidence>
<dbReference type="PRINTS" id="PR00463">
    <property type="entry name" value="EP450I"/>
</dbReference>
<dbReference type="GO" id="GO:0016705">
    <property type="term" value="F:oxidoreductase activity, acting on paired donors, with incorporation or reduction of molecular oxygen"/>
    <property type="evidence" value="ECO:0007669"/>
    <property type="project" value="InterPro"/>
</dbReference>
<evidence type="ECO:0000256" key="1">
    <source>
        <dbReference type="ARBA" id="ARBA00001971"/>
    </source>
</evidence>
<dbReference type="GO" id="GO:0005789">
    <property type="term" value="C:endoplasmic reticulum membrane"/>
    <property type="evidence" value="ECO:0007669"/>
    <property type="project" value="UniProtKB-SubCell"/>
</dbReference>
<dbReference type="GO" id="GO:0020037">
    <property type="term" value="F:heme binding"/>
    <property type="evidence" value="ECO:0007669"/>
    <property type="project" value="InterPro"/>
</dbReference>
<evidence type="ECO:0000256" key="9">
    <source>
        <dbReference type="ARBA" id="ARBA00022848"/>
    </source>
</evidence>
<accession>A0A1B0CWX3</accession>
<keyword evidence="8" id="KW-0256">Endoplasmic reticulum</keyword>
<comment type="subcellular location">
    <subcellularLocation>
        <location evidence="4">Endoplasmic reticulum membrane</location>
        <topology evidence="4">Peripheral membrane protein</topology>
    </subcellularLocation>
    <subcellularLocation>
        <location evidence="3">Microsome membrane</location>
        <topology evidence="3">Peripheral membrane protein</topology>
    </subcellularLocation>
</comment>
<reference evidence="16" key="1">
    <citation type="submission" date="2020-05" db="UniProtKB">
        <authorList>
            <consortium name="EnsemblMetazoa"/>
        </authorList>
    </citation>
    <scope>IDENTIFICATION</scope>
    <source>
        <strain evidence="16">Jacobina</strain>
    </source>
</reference>
<evidence type="ECO:0000256" key="7">
    <source>
        <dbReference type="ARBA" id="ARBA00022723"/>
    </source>
</evidence>
<dbReference type="EnsemblMetazoa" id="LLOJ009508-RA">
    <property type="protein sequence ID" value="LLOJ009508-PA"/>
    <property type="gene ID" value="LLOJ009508"/>
</dbReference>
<dbReference type="EMBL" id="AJWK01032951">
    <property type="status" value="NOT_ANNOTATED_CDS"/>
    <property type="molecule type" value="Genomic_DNA"/>
</dbReference>
<dbReference type="PROSITE" id="PS00086">
    <property type="entry name" value="CYTOCHROME_P450"/>
    <property type="match status" value="1"/>
</dbReference>
<comment type="similarity">
    <text evidence="5 15">Belongs to the cytochrome P450 family.</text>
</comment>
<dbReference type="Gene3D" id="1.10.630.10">
    <property type="entry name" value="Cytochrome P450"/>
    <property type="match status" value="1"/>
</dbReference>
<keyword evidence="12 15" id="KW-0503">Monooxygenase</keyword>
<evidence type="ECO:0000256" key="3">
    <source>
        <dbReference type="ARBA" id="ARBA00004174"/>
    </source>
</evidence>
<feature type="binding site" description="axial binding residue" evidence="14">
    <location>
        <position position="476"/>
    </location>
    <ligand>
        <name>heme</name>
        <dbReference type="ChEBI" id="CHEBI:30413"/>
    </ligand>
    <ligandPart>
        <name>Fe</name>
        <dbReference type="ChEBI" id="CHEBI:18248"/>
    </ligandPart>
</feature>
<keyword evidence="7 14" id="KW-0479">Metal-binding</keyword>
<dbReference type="PRINTS" id="PR00385">
    <property type="entry name" value="P450"/>
</dbReference>
<evidence type="ECO:0000256" key="11">
    <source>
        <dbReference type="ARBA" id="ARBA00023004"/>
    </source>
</evidence>
<keyword evidence="17" id="KW-1185">Reference proteome</keyword>
<dbReference type="InterPro" id="IPR002401">
    <property type="entry name" value="Cyt_P450_E_grp-I"/>
</dbReference>
<evidence type="ECO:0000256" key="15">
    <source>
        <dbReference type="RuleBase" id="RU000461"/>
    </source>
</evidence>
<comment type="function">
    <text evidence="2">May be involved in the metabolism of insect hormones and in the breakdown of synthetic insecticides.</text>
</comment>
<dbReference type="RefSeq" id="XP_055679444.1">
    <property type="nucleotide sequence ID" value="XM_055823469.1"/>
</dbReference>
<dbReference type="InterPro" id="IPR017972">
    <property type="entry name" value="Cyt_P450_CS"/>
</dbReference>
<dbReference type="VEuPathDB" id="VectorBase:LLOJ009508"/>
<dbReference type="PANTHER" id="PTHR24292">
    <property type="entry name" value="CYTOCHROME P450"/>
    <property type="match status" value="1"/>
</dbReference>
<dbReference type="Proteomes" id="UP000092461">
    <property type="component" value="Unassembled WGS sequence"/>
</dbReference>
<dbReference type="InterPro" id="IPR001128">
    <property type="entry name" value="Cyt_P450"/>
</dbReference>
<evidence type="ECO:0000256" key="6">
    <source>
        <dbReference type="ARBA" id="ARBA00022617"/>
    </source>
</evidence>
<dbReference type="InterPro" id="IPR050476">
    <property type="entry name" value="Insect_CytP450_Detox"/>
</dbReference>
<dbReference type="FunFam" id="1.10.630.10:FF:000042">
    <property type="entry name" value="Cytochrome P450"/>
    <property type="match status" value="1"/>
</dbReference>
<evidence type="ECO:0000256" key="10">
    <source>
        <dbReference type="ARBA" id="ARBA00023002"/>
    </source>
</evidence>
<sequence>MIFAFLLFTALAAAIYYFYLYGTRNENYFAEKGLPYEKPSFLFGNSLRLITKKISVYDFLKDFPKMYPKERIVGYFDFRDPVVVVLDPEILKQLAVKEFDSFSDHKVILTDDADTLFSNSLFALQGQKWRDMRATLSPAFTGSKMRLMSTLIVEICEQMVDYLKEEVKAKGPQTYEAKELFSRLTSDIIGTCAFGIKVDSLKDKENDFFVNAKKMFSFTNVLMQFKFVLFRVCPKLMMALKITLFRADSRTFMKSLVVDTMKVREEKKIVRPDMIHLLMEAQKGNLTHTTNEKDTVNSAGFATVEESEIGKTAAKRVWSEDEIVAQCFLFFLAGFDTSSTVLSFAIYEIMVNTDVQEKLFEEISETNQNLGGKPLKYETLQNLKYLDMVISETLRKWPAAPVVDRVCNRDFTLKYDNKEYTFRKGDVFWIPMVSFHRNPEYYPEPDKFDPERFSDENKSSINPAAYVPFGVGPRNCIGSRFALMELKSILYYLILNFRLEPTSKTQIPLKLAKNMFGLQTENGIHVSFRPR</sequence>
<dbReference type="Pfam" id="PF00067">
    <property type="entry name" value="p450"/>
    <property type="match status" value="1"/>
</dbReference>
<dbReference type="GO" id="GO:0004497">
    <property type="term" value="F:monooxygenase activity"/>
    <property type="evidence" value="ECO:0007669"/>
    <property type="project" value="UniProtKB-KW"/>
</dbReference>
<dbReference type="VEuPathDB" id="VectorBase:LLONM1_006385"/>
<keyword evidence="6 14" id="KW-0349">Heme</keyword>
<comment type="cofactor">
    <cofactor evidence="1 14">
        <name>heme</name>
        <dbReference type="ChEBI" id="CHEBI:30413"/>
    </cofactor>
</comment>
<evidence type="ECO:0000313" key="16">
    <source>
        <dbReference type="EnsemblMetazoa" id="LLOJ009508-PA"/>
    </source>
</evidence>
<evidence type="ECO:0008006" key="18">
    <source>
        <dbReference type="Google" id="ProtNLM"/>
    </source>
</evidence>
<keyword evidence="9" id="KW-0492">Microsome</keyword>
<keyword evidence="13" id="KW-0472">Membrane</keyword>
<dbReference type="SUPFAM" id="SSF48264">
    <property type="entry name" value="Cytochrome P450"/>
    <property type="match status" value="1"/>
</dbReference>
<dbReference type="PANTHER" id="PTHR24292:SF54">
    <property type="entry name" value="CYP9F3-RELATED"/>
    <property type="match status" value="1"/>
</dbReference>
<proteinExistence type="inferred from homology"/>
<organism evidence="16 17">
    <name type="scientific">Lutzomyia longipalpis</name>
    <name type="common">Sand fly</name>
    <dbReference type="NCBI Taxonomy" id="7200"/>
    <lineage>
        <taxon>Eukaryota</taxon>
        <taxon>Metazoa</taxon>
        <taxon>Ecdysozoa</taxon>
        <taxon>Arthropoda</taxon>
        <taxon>Hexapoda</taxon>
        <taxon>Insecta</taxon>
        <taxon>Pterygota</taxon>
        <taxon>Neoptera</taxon>
        <taxon>Endopterygota</taxon>
        <taxon>Diptera</taxon>
        <taxon>Nematocera</taxon>
        <taxon>Psychodoidea</taxon>
        <taxon>Psychodidae</taxon>
        <taxon>Lutzomyia</taxon>
        <taxon>Lutzomyia</taxon>
    </lineage>
</organism>
<name>A0A1B0CWX3_LUTLO</name>
<dbReference type="InterPro" id="IPR036396">
    <property type="entry name" value="Cyt_P450_sf"/>
</dbReference>
<dbReference type="KEGG" id="lll:129787720"/>